<feature type="chain" id="PRO_5040800925" evidence="1">
    <location>
        <begin position="23"/>
        <end position="52"/>
    </location>
</feature>
<evidence type="ECO:0000256" key="1">
    <source>
        <dbReference type="SAM" id="SignalP"/>
    </source>
</evidence>
<dbReference type="AlphaFoldDB" id="A0A9W8DMC1"/>
<dbReference type="EMBL" id="JANBPT010001080">
    <property type="protein sequence ID" value="KAJ1910215.1"/>
    <property type="molecule type" value="Genomic_DNA"/>
</dbReference>
<comment type="caution">
    <text evidence="2">The sequence shown here is derived from an EMBL/GenBank/DDBJ whole genome shotgun (WGS) entry which is preliminary data.</text>
</comment>
<keyword evidence="3" id="KW-1185">Reference proteome</keyword>
<sequence length="52" mass="5411">MQLVIATLVTVLASVTMVQVQALPSPPMLHRRGDLLAAAAAGYAAKHISEKA</sequence>
<evidence type="ECO:0000313" key="2">
    <source>
        <dbReference type="EMBL" id="KAJ1910215.1"/>
    </source>
</evidence>
<organism evidence="2 3">
    <name type="scientific">Tieghemiomyces parasiticus</name>
    <dbReference type="NCBI Taxonomy" id="78921"/>
    <lineage>
        <taxon>Eukaryota</taxon>
        <taxon>Fungi</taxon>
        <taxon>Fungi incertae sedis</taxon>
        <taxon>Zoopagomycota</taxon>
        <taxon>Kickxellomycotina</taxon>
        <taxon>Dimargaritomycetes</taxon>
        <taxon>Dimargaritales</taxon>
        <taxon>Dimargaritaceae</taxon>
        <taxon>Tieghemiomyces</taxon>
    </lineage>
</organism>
<evidence type="ECO:0000313" key="3">
    <source>
        <dbReference type="Proteomes" id="UP001150569"/>
    </source>
</evidence>
<proteinExistence type="predicted"/>
<reference evidence="2" key="1">
    <citation type="submission" date="2022-07" db="EMBL/GenBank/DDBJ databases">
        <title>Phylogenomic reconstructions and comparative analyses of Kickxellomycotina fungi.</title>
        <authorList>
            <person name="Reynolds N.K."/>
            <person name="Stajich J.E."/>
            <person name="Barry K."/>
            <person name="Grigoriev I.V."/>
            <person name="Crous P."/>
            <person name="Smith M.E."/>
        </authorList>
    </citation>
    <scope>NUCLEOTIDE SEQUENCE</scope>
    <source>
        <strain evidence="2">RSA 861</strain>
    </source>
</reference>
<accession>A0A9W8DMC1</accession>
<gene>
    <name evidence="2" type="ORF">IWQ60_010768</name>
</gene>
<keyword evidence="1" id="KW-0732">Signal</keyword>
<protein>
    <submittedName>
        <fullName evidence="2">Uncharacterized protein</fullName>
    </submittedName>
</protein>
<dbReference type="Proteomes" id="UP001150569">
    <property type="component" value="Unassembled WGS sequence"/>
</dbReference>
<name>A0A9W8DMC1_9FUNG</name>
<feature type="non-terminal residue" evidence="2">
    <location>
        <position position="52"/>
    </location>
</feature>
<feature type="signal peptide" evidence="1">
    <location>
        <begin position="1"/>
        <end position="22"/>
    </location>
</feature>